<accession>A0A2A6CVL7</accession>
<organism evidence="1 2">
    <name type="scientific">Pristionchus pacificus</name>
    <name type="common">Parasitic nematode worm</name>
    <dbReference type="NCBI Taxonomy" id="54126"/>
    <lineage>
        <taxon>Eukaryota</taxon>
        <taxon>Metazoa</taxon>
        <taxon>Ecdysozoa</taxon>
        <taxon>Nematoda</taxon>
        <taxon>Chromadorea</taxon>
        <taxon>Rhabditida</taxon>
        <taxon>Rhabditina</taxon>
        <taxon>Diplogasteromorpha</taxon>
        <taxon>Diplogasteroidea</taxon>
        <taxon>Neodiplogasteridae</taxon>
        <taxon>Pristionchus</taxon>
    </lineage>
</organism>
<protein>
    <submittedName>
        <fullName evidence="1">DUF148 domain-containing protein</fullName>
    </submittedName>
</protein>
<dbReference type="InterPro" id="IPR003677">
    <property type="entry name" value="ANIS5_cation-bd"/>
</dbReference>
<reference evidence="1" key="2">
    <citation type="submission" date="2022-06" db="UniProtKB">
        <authorList>
            <consortium name="EnsemblMetazoa"/>
        </authorList>
    </citation>
    <scope>IDENTIFICATION</scope>
    <source>
        <strain evidence="1">PS312</strain>
    </source>
</reference>
<evidence type="ECO:0000313" key="2">
    <source>
        <dbReference type="Proteomes" id="UP000005239"/>
    </source>
</evidence>
<keyword evidence="2" id="KW-1185">Reference proteome</keyword>
<reference evidence="2" key="1">
    <citation type="journal article" date="2008" name="Nat. Genet.">
        <title>The Pristionchus pacificus genome provides a unique perspective on nematode lifestyle and parasitism.</title>
        <authorList>
            <person name="Dieterich C."/>
            <person name="Clifton S.W."/>
            <person name="Schuster L.N."/>
            <person name="Chinwalla A."/>
            <person name="Delehaunty K."/>
            <person name="Dinkelacker I."/>
            <person name="Fulton L."/>
            <person name="Fulton R."/>
            <person name="Godfrey J."/>
            <person name="Minx P."/>
            <person name="Mitreva M."/>
            <person name="Roeseler W."/>
            <person name="Tian H."/>
            <person name="Witte H."/>
            <person name="Yang S.P."/>
            <person name="Wilson R.K."/>
            <person name="Sommer R.J."/>
        </authorList>
    </citation>
    <scope>NUCLEOTIDE SEQUENCE [LARGE SCALE GENOMIC DNA]</scope>
    <source>
        <strain evidence="2">PS312</strain>
    </source>
</reference>
<dbReference type="PANTHER" id="PTHR21593:SF36">
    <property type="entry name" value="DUF148 DOMAIN-CONTAINING PROTEIN-RELATED"/>
    <property type="match status" value="1"/>
</dbReference>
<sequence length="668" mass="76857">MRAQLPPAIIQQCITSTAEDSFLTSVDLVTTIRDGTMQQLVLVFTVLAFTSAHFGPFHLGFFGGREGFFRRGPPFLRNVTRQAAFQYFQITNNGTLSKAQTQAAVGSWSAANNITDEVTAYNTQLQQQQNTTRTKLNSAVAQLPTVLTQIYSIEDNQNLTIVQERQQIGSIFANLTFPLNALVGSALKEERPFGRNPLVEYGGSDENSHRSHELHSISSGARTCRLNYCRSDDSRRNRLKKCRERCVDYANRIDLTKMGEDVFDAKIPPECYDRCTSRCSSQDCNDTCSGLCEVRFSYDDRVQWEQQHSKYLVDVRRVDVRNRAQSLEVVNRVIDRMNFTQYPLVQGRKLLQEYSTLSGIADHMPFNCRLNYCRSDDLRQDRGDACRARCVEYVARIDRTKKGEQIFAAQIPPECYDRCTTRCSSQGCNNACSGLCEVRFSYDDRVQWEEQRAQYLSDVQRETAIMTLLNLRTLLLLSIVLPALLAQFKARKEHQLPPILRRVKIYIDHNLQFDKYKLVNARFHLEHFWSKWDNGGALSRLSNNMHDCISIYCRDRAECWKKCMAYTDNLRWDERGTGAKTNHTEPTEKECGENCSVNCKEDDAGVVCKQACKELCEIKFSYSDWAEYDAQRLALHHDFDAMFKERIHEEYRMNPPPTFATPTQLPIE</sequence>
<gene>
    <name evidence="1" type="primary">WBGene00104350</name>
</gene>
<proteinExistence type="predicted"/>
<name>A0A2A6CVL7_PRIPA</name>
<dbReference type="PANTHER" id="PTHR21593">
    <property type="entry name" value="PRION-LIKE- Q/N-RICH -DOMAIN-BEARING PROTEIN PROTEIN"/>
    <property type="match status" value="1"/>
</dbReference>
<accession>A0A8R1UBP4</accession>
<dbReference type="Pfam" id="PF02520">
    <property type="entry name" value="ANIS5_cation-bd"/>
    <property type="match status" value="1"/>
</dbReference>
<dbReference type="AlphaFoldDB" id="A0A2A6CVL7"/>
<dbReference type="OrthoDB" id="5841932at2759"/>
<dbReference type="Proteomes" id="UP000005239">
    <property type="component" value="Unassembled WGS sequence"/>
</dbReference>
<evidence type="ECO:0000313" key="1">
    <source>
        <dbReference type="EnsemblMetazoa" id="PPA14796.1"/>
    </source>
</evidence>
<dbReference type="EnsemblMetazoa" id="PPA14796.1">
    <property type="protein sequence ID" value="PPA14796.1"/>
    <property type="gene ID" value="WBGene00104350"/>
</dbReference>
<dbReference type="InterPro" id="IPR052823">
    <property type="entry name" value="SXP/RAL-2_related"/>
</dbReference>